<evidence type="ECO:0000313" key="2">
    <source>
        <dbReference type="Proteomes" id="UP000241118"/>
    </source>
</evidence>
<proteinExistence type="predicted"/>
<dbReference type="EMBL" id="PYAX01000005">
    <property type="protein sequence ID" value="PSL55600.1"/>
    <property type="molecule type" value="Genomic_DNA"/>
</dbReference>
<accession>A0A2P8IAW2</accession>
<dbReference type="RefSeq" id="WP_073897285.1">
    <property type="nucleotide sequence ID" value="NZ_JBHXUE010000003.1"/>
</dbReference>
<dbReference type="OrthoDB" id="3694176at2"/>
<dbReference type="Proteomes" id="UP000241118">
    <property type="component" value="Unassembled WGS sequence"/>
</dbReference>
<reference evidence="1 2" key="1">
    <citation type="submission" date="2018-03" db="EMBL/GenBank/DDBJ databases">
        <title>Genomic Encyclopedia of Type Strains, Phase III (KMG-III): the genomes of soil and plant-associated and newly described type strains.</title>
        <authorList>
            <person name="Whitman W."/>
        </authorList>
    </citation>
    <scope>NUCLEOTIDE SEQUENCE [LARGE SCALE GENOMIC DNA]</scope>
    <source>
        <strain evidence="1 2">CGMCC 4.7097</strain>
    </source>
</reference>
<gene>
    <name evidence="1" type="ORF">B0I31_105569</name>
</gene>
<sequence>MIENTVRQGGRVGCVDALGRRRTLEVSLTEEGNVCIHTPPGESAKLDWNEVGELLRRLAELRPHVK</sequence>
<protein>
    <submittedName>
        <fullName evidence="1">Uncharacterized protein</fullName>
    </submittedName>
</protein>
<dbReference type="AlphaFoldDB" id="A0A2P8IAW2"/>
<keyword evidence="2" id="KW-1185">Reference proteome</keyword>
<organism evidence="1 2">
    <name type="scientific">Saccharothrix carnea</name>
    <dbReference type="NCBI Taxonomy" id="1280637"/>
    <lineage>
        <taxon>Bacteria</taxon>
        <taxon>Bacillati</taxon>
        <taxon>Actinomycetota</taxon>
        <taxon>Actinomycetes</taxon>
        <taxon>Pseudonocardiales</taxon>
        <taxon>Pseudonocardiaceae</taxon>
        <taxon>Saccharothrix</taxon>
    </lineage>
</organism>
<comment type="caution">
    <text evidence="1">The sequence shown here is derived from an EMBL/GenBank/DDBJ whole genome shotgun (WGS) entry which is preliminary data.</text>
</comment>
<evidence type="ECO:0000313" key="1">
    <source>
        <dbReference type="EMBL" id="PSL55600.1"/>
    </source>
</evidence>
<name>A0A2P8IAW2_SACCR</name>